<comment type="pathway">
    <text evidence="1">Cofactor biosynthesis; tetrahydrofolate biosynthesis; 5,6,7,8-tetrahydrofolate from 7,8-dihydrofolate: step 1/1.</text>
</comment>
<dbReference type="GO" id="GO:0046452">
    <property type="term" value="P:dihydrofolate metabolic process"/>
    <property type="evidence" value="ECO:0007669"/>
    <property type="project" value="TreeGrafter"/>
</dbReference>
<dbReference type="Proteomes" id="UP001153069">
    <property type="component" value="Unassembled WGS sequence"/>
</dbReference>
<keyword evidence="4" id="KW-0521">NADP</keyword>
<accession>A0A9N8DX61</accession>
<dbReference type="OrthoDB" id="46392at2759"/>
<keyword evidence="3" id="KW-0554">One-carbon metabolism</keyword>
<dbReference type="EC" id="1.5.1.3" evidence="2"/>
<dbReference type="InterPro" id="IPR001796">
    <property type="entry name" value="DHFR_dom"/>
</dbReference>
<dbReference type="GO" id="GO:0046654">
    <property type="term" value="P:tetrahydrofolate biosynthetic process"/>
    <property type="evidence" value="ECO:0007669"/>
    <property type="project" value="InterPro"/>
</dbReference>
<evidence type="ECO:0000256" key="2">
    <source>
        <dbReference type="ARBA" id="ARBA00012856"/>
    </source>
</evidence>
<gene>
    <name evidence="8" type="ORF">SEMRO_421_G139420.1</name>
</gene>
<dbReference type="InterPro" id="IPR024072">
    <property type="entry name" value="DHFR-like_dom_sf"/>
</dbReference>
<dbReference type="GO" id="GO:0006730">
    <property type="term" value="P:one-carbon metabolic process"/>
    <property type="evidence" value="ECO:0007669"/>
    <property type="project" value="UniProtKB-KW"/>
</dbReference>
<evidence type="ECO:0000313" key="9">
    <source>
        <dbReference type="Proteomes" id="UP001153069"/>
    </source>
</evidence>
<dbReference type="PRINTS" id="PR00070">
    <property type="entry name" value="DHFR"/>
</dbReference>
<comment type="caution">
    <text evidence="8">The sequence shown here is derived from an EMBL/GenBank/DDBJ whole genome shotgun (WGS) entry which is preliminary data.</text>
</comment>
<evidence type="ECO:0000313" key="8">
    <source>
        <dbReference type="EMBL" id="CAB9510114.1"/>
    </source>
</evidence>
<feature type="compositionally biased region" description="Polar residues" evidence="6">
    <location>
        <begin position="62"/>
        <end position="74"/>
    </location>
</feature>
<protein>
    <recommendedName>
        <fullName evidence="2">dihydrofolate reductase</fullName>
        <ecNumber evidence="2">1.5.1.3</ecNumber>
    </recommendedName>
</protein>
<evidence type="ECO:0000256" key="5">
    <source>
        <dbReference type="ARBA" id="ARBA00023002"/>
    </source>
</evidence>
<dbReference type="Pfam" id="PF00186">
    <property type="entry name" value="DHFR_1"/>
    <property type="match status" value="1"/>
</dbReference>
<dbReference type="GO" id="GO:0004146">
    <property type="term" value="F:dihydrofolate reductase activity"/>
    <property type="evidence" value="ECO:0007669"/>
    <property type="project" value="UniProtKB-EC"/>
</dbReference>
<dbReference type="PANTHER" id="PTHR48069">
    <property type="entry name" value="DIHYDROFOLATE REDUCTASE"/>
    <property type="match status" value="1"/>
</dbReference>
<dbReference type="InterPro" id="IPR012259">
    <property type="entry name" value="DHFR"/>
</dbReference>
<dbReference type="GO" id="GO:0046655">
    <property type="term" value="P:folic acid metabolic process"/>
    <property type="evidence" value="ECO:0007669"/>
    <property type="project" value="TreeGrafter"/>
</dbReference>
<evidence type="ECO:0000256" key="3">
    <source>
        <dbReference type="ARBA" id="ARBA00022563"/>
    </source>
</evidence>
<keyword evidence="5" id="KW-0560">Oxidoreductase</keyword>
<evidence type="ECO:0000256" key="1">
    <source>
        <dbReference type="ARBA" id="ARBA00004903"/>
    </source>
</evidence>
<dbReference type="EMBL" id="CAICTM010000420">
    <property type="protein sequence ID" value="CAB9510114.1"/>
    <property type="molecule type" value="Genomic_DNA"/>
</dbReference>
<proteinExistence type="predicted"/>
<dbReference type="SUPFAM" id="SSF53597">
    <property type="entry name" value="Dihydrofolate reductase-like"/>
    <property type="match status" value="1"/>
</dbReference>
<evidence type="ECO:0000256" key="6">
    <source>
        <dbReference type="SAM" id="MobiDB-lite"/>
    </source>
</evidence>
<name>A0A9N8DX61_9STRA</name>
<feature type="domain" description="DHFR" evidence="7">
    <location>
        <begin position="83"/>
        <end position="325"/>
    </location>
</feature>
<dbReference type="AlphaFoldDB" id="A0A9N8DX61"/>
<keyword evidence="9" id="KW-1185">Reference proteome</keyword>
<evidence type="ECO:0000256" key="4">
    <source>
        <dbReference type="ARBA" id="ARBA00022857"/>
    </source>
</evidence>
<dbReference type="PANTHER" id="PTHR48069:SF3">
    <property type="entry name" value="DIHYDROFOLATE REDUCTASE"/>
    <property type="match status" value="1"/>
</dbReference>
<dbReference type="GO" id="GO:0050661">
    <property type="term" value="F:NADP binding"/>
    <property type="evidence" value="ECO:0007669"/>
    <property type="project" value="InterPro"/>
</dbReference>
<reference evidence="8" key="1">
    <citation type="submission" date="2020-06" db="EMBL/GenBank/DDBJ databases">
        <authorList>
            <consortium name="Plant Systems Biology data submission"/>
        </authorList>
    </citation>
    <scope>NUCLEOTIDE SEQUENCE</scope>
    <source>
        <strain evidence="8">D6</strain>
    </source>
</reference>
<organism evidence="8 9">
    <name type="scientific">Seminavis robusta</name>
    <dbReference type="NCBI Taxonomy" id="568900"/>
    <lineage>
        <taxon>Eukaryota</taxon>
        <taxon>Sar</taxon>
        <taxon>Stramenopiles</taxon>
        <taxon>Ochrophyta</taxon>
        <taxon>Bacillariophyta</taxon>
        <taxon>Bacillariophyceae</taxon>
        <taxon>Bacillariophycidae</taxon>
        <taxon>Naviculales</taxon>
        <taxon>Naviculaceae</taxon>
        <taxon>Seminavis</taxon>
    </lineage>
</organism>
<dbReference type="PROSITE" id="PS51330">
    <property type="entry name" value="DHFR_2"/>
    <property type="match status" value="1"/>
</dbReference>
<dbReference type="Gene3D" id="3.40.430.10">
    <property type="entry name" value="Dihydrofolate Reductase, subunit A"/>
    <property type="match status" value="1"/>
</dbReference>
<sequence length="331" mass="37854">MMSLRLLPIRRSLGSTREQWQSAMTIPYRYFSVKELPWCAPKNSPNRKNTNHQSRKKDDRTNQGQPTKAATTAHSDLPEPIDKFGIVAAMSQNRIIGRNGQIPWPRCPQDREIFKNLTRDKLLIIGRRTFQEEPLLRHIHHVRWCIVVTASSKSITSLFQDKQQYTDGNEDDPQYMYHPYAPQTQLQVAPSLPHALGLAREILLEEQQTTASAIGKTDNQQQPQNTNMEELHCWVAGGERLYEEGLKHPSAQEVHLTTMHLTVDVHNNSNPAENGLAATSVNQLAMFPAKHRWDRPFKQVKKEEGGGPSDEAPESPYFTYEIYKRMHTVAS</sequence>
<feature type="region of interest" description="Disordered" evidence="6">
    <location>
        <begin position="41"/>
        <end position="78"/>
    </location>
</feature>
<dbReference type="GO" id="GO:0005739">
    <property type="term" value="C:mitochondrion"/>
    <property type="evidence" value="ECO:0007669"/>
    <property type="project" value="TreeGrafter"/>
</dbReference>
<evidence type="ECO:0000259" key="7">
    <source>
        <dbReference type="PROSITE" id="PS51330"/>
    </source>
</evidence>